<dbReference type="AlphaFoldDB" id="A0A811KNS7"/>
<dbReference type="Pfam" id="PF00013">
    <property type="entry name" value="KH_1"/>
    <property type="match status" value="1"/>
</dbReference>
<dbReference type="InterPro" id="IPR047549">
    <property type="entry name" value="BICC1_KH-I_rpt1"/>
</dbReference>
<dbReference type="SMART" id="SM00454">
    <property type="entry name" value="SAM"/>
    <property type="match status" value="1"/>
</dbReference>
<dbReference type="InterPro" id="IPR013761">
    <property type="entry name" value="SAM/pointed_sf"/>
</dbReference>
<sequence>MSIININDSLGEEHNELTQSELPNGHVEERVQVDRRKLENMILGVEENVPNAEDYFEQVSAQSGTKIQWPSRLKIGAKTKKDPFIKIIGPVENVKNAKKIINSLLKIKKHRITLKIEIPHAEHSHVIGRRGKNTQEIMQKTHCHIHFPDSNKHSDAEKNNQVSIAGSTLQTENSRSMLRKISPVIITIVAEITKPQVASVEAQRKALAQPDITVTIQQTSTNVFQWNIKASGHNKAGILKMIEKIQKINDLKSEDCQCKSVFELRPVLLSACYGLFKLSTVRWIAAHTNTQMQFSAQDPFIVILGEPSAILHAREYLTGLLPVTLLFDRQNDGNINMDRGFTRRLEEEFSVKIIEKEKTGSSGAESLFLIRTHEANLTSAYRTRLLILNEPSEFIPNEYEFMKDLQLLIKQSESVLIKPRNHMSAPIFSQSVNVSLMQEPPDSPDPKESPIAHSLLSGVRSFNSTNARESFTFCNQKNVFDRNVNEETTQNLWNGTSCSFSSSLPARILQADLQEIWDTDERNDNLNSKDVSYNQSNSNQNQLASVLEEDEPSDYNVYNNSNLSARMGANQTDRIGIPPGFNQSLGFGQSANTFINSTNSSLGSDMNWDIRSHTEPQTVLSQLGCSEYLKQFKEQEIDMQAFLLLDETNLKDIGVVTMGARKKIYNAILKLRDSAERQGYVI</sequence>
<dbReference type="Gene3D" id="1.10.150.50">
    <property type="entry name" value="Transcription Factor, Ets-1"/>
    <property type="match status" value="1"/>
</dbReference>
<proteinExistence type="inferred from homology"/>
<keyword evidence="7" id="KW-1185">Reference proteome</keyword>
<dbReference type="Proteomes" id="UP000783686">
    <property type="component" value="Unassembled WGS sequence"/>
</dbReference>
<protein>
    <recommendedName>
        <fullName evidence="5">SAM domain-containing protein</fullName>
    </recommendedName>
</protein>
<dbReference type="InterPro" id="IPR004087">
    <property type="entry name" value="KH_dom"/>
</dbReference>
<evidence type="ECO:0000313" key="7">
    <source>
        <dbReference type="Proteomes" id="UP000614601"/>
    </source>
</evidence>
<dbReference type="PANTHER" id="PTHR10627">
    <property type="entry name" value="SCP160"/>
    <property type="match status" value="1"/>
</dbReference>
<feature type="region of interest" description="Disordered" evidence="4">
    <location>
        <begin position="523"/>
        <end position="551"/>
    </location>
</feature>
<gene>
    <name evidence="6" type="ORF">BOKJ2_LOCUS7301</name>
</gene>
<dbReference type="PROSITE" id="PS50105">
    <property type="entry name" value="SAM_DOMAIN"/>
    <property type="match status" value="1"/>
</dbReference>
<evidence type="ECO:0000256" key="1">
    <source>
        <dbReference type="ARBA" id="ARBA00007662"/>
    </source>
</evidence>
<dbReference type="InterPro" id="IPR001660">
    <property type="entry name" value="SAM"/>
</dbReference>
<dbReference type="Gene3D" id="3.30.310.270">
    <property type="match status" value="1"/>
</dbReference>
<feature type="domain" description="SAM" evidence="5">
    <location>
        <begin position="608"/>
        <end position="674"/>
    </location>
</feature>
<dbReference type="GO" id="GO:0003723">
    <property type="term" value="F:RNA binding"/>
    <property type="evidence" value="ECO:0007669"/>
    <property type="project" value="UniProtKB-UniRule"/>
</dbReference>
<keyword evidence="2" id="KW-0677">Repeat</keyword>
<dbReference type="InterPro" id="IPR004088">
    <property type="entry name" value="KH_dom_type_1"/>
</dbReference>
<dbReference type="SUPFAM" id="SSF47769">
    <property type="entry name" value="SAM/Pointed domain"/>
    <property type="match status" value="1"/>
</dbReference>
<evidence type="ECO:0000259" key="5">
    <source>
        <dbReference type="PROSITE" id="PS50105"/>
    </source>
</evidence>
<dbReference type="PROSITE" id="PS50084">
    <property type="entry name" value="KH_TYPE_1"/>
    <property type="match status" value="1"/>
</dbReference>
<organism evidence="6 7">
    <name type="scientific">Bursaphelenchus okinawaensis</name>
    <dbReference type="NCBI Taxonomy" id="465554"/>
    <lineage>
        <taxon>Eukaryota</taxon>
        <taxon>Metazoa</taxon>
        <taxon>Ecdysozoa</taxon>
        <taxon>Nematoda</taxon>
        <taxon>Chromadorea</taxon>
        <taxon>Rhabditida</taxon>
        <taxon>Tylenchina</taxon>
        <taxon>Tylenchomorpha</taxon>
        <taxon>Aphelenchoidea</taxon>
        <taxon>Aphelenchoididae</taxon>
        <taxon>Bursaphelenchus</taxon>
    </lineage>
</organism>
<dbReference type="OrthoDB" id="271862at2759"/>
<dbReference type="GO" id="GO:0005737">
    <property type="term" value="C:cytoplasm"/>
    <property type="evidence" value="ECO:0007669"/>
    <property type="project" value="TreeGrafter"/>
</dbReference>
<evidence type="ECO:0000256" key="2">
    <source>
        <dbReference type="ARBA" id="ARBA00022737"/>
    </source>
</evidence>
<accession>A0A811KNS7</accession>
<dbReference type="EMBL" id="CAJFDH010000004">
    <property type="protein sequence ID" value="CAD5218091.1"/>
    <property type="molecule type" value="Genomic_DNA"/>
</dbReference>
<dbReference type="EMBL" id="CAJFCW020000004">
    <property type="protein sequence ID" value="CAG9109227.1"/>
    <property type="molecule type" value="Genomic_DNA"/>
</dbReference>
<dbReference type="SMART" id="SM00322">
    <property type="entry name" value="KH"/>
    <property type="match status" value="2"/>
</dbReference>
<comment type="similarity">
    <text evidence="1">Belongs to the BicC family.</text>
</comment>
<dbReference type="PANTHER" id="PTHR10627:SF69">
    <property type="entry name" value="PROTEIN BICAUDAL C"/>
    <property type="match status" value="1"/>
</dbReference>
<name>A0A811KNS7_9BILA</name>
<feature type="compositionally biased region" description="Low complexity" evidence="4">
    <location>
        <begin position="532"/>
        <end position="542"/>
    </location>
</feature>
<dbReference type="InterPro" id="IPR036612">
    <property type="entry name" value="KH_dom_type_1_sf"/>
</dbReference>
<reference evidence="6" key="1">
    <citation type="submission" date="2020-09" db="EMBL/GenBank/DDBJ databases">
        <authorList>
            <person name="Kikuchi T."/>
        </authorList>
    </citation>
    <scope>NUCLEOTIDE SEQUENCE</scope>
    <source>
        <strain evidence="6">SH1</strain>
    </source>
</reference>
<dbReference type="Pfam" id="PF24234">
    <property type="entry name" value="KH_BICC1_1st"/>
    <property type="match status" value="1"/>
</dbReference>
<keyword evidence="3" id="KW-0694">RNA-binding</keyword>
<dbReference type="Pfam" id="PF00536">
    <property type="entry name" value="SAM_1"/>
    <property type="match status" value="1"/>
</dbReference>
<evidence type="ECO:0000313" key="6">
    <source>
        <dbReference type="EMBL" id="CAD5218091.1"/>
    </source>
</evidence>
<dbReference type="Gene3D" id="3.30.1370.10">
    <property type="entry name" value="K Homology domain, type 1"/>
    <property type="match status" value="1"/>
</dbReference>
<evidence type="ECO:0000256" key="3">
    <source>
        <dbReference type="PROSITE-ProRule" id="PRU00117"/>
    </source>
</evidence>
<dbReference type="SUPFAM" id="SSF54791">
    <property type="entry name" value="Eukaryotic type KH-domain (KH-domain type I)"/>
    <property type="match status" value="1"/>
</dbReference>
<evidence type="ECO:0000256" key="4">
    <source>
        <dbReference type="SAM" id="MobiDB-lite"/>
    </source>
</evidence>
<comment type="caution">
    <text evidence="6">The sequence shown here is derived from an EMBL/GenBank/DDBJ whole genome shotgun (WGS) entry which is preliminary data.</text>
</comment>
<dbReference type="Proteomes" id="UP000614601">
    <property type="component" value="Unassembled WGS sequence"/>
</dbReference>